<dbReference type="AlphaFoldDB" id="A0A1Q9CSH4"/>
<dbReference type="Gene3D" id="1.20.120.350">
    <property type="entry name" value="Voltage-gated potassium channels. Chain C"/>
    <property type="match status" value="1"/>
</dbReference>
<dbReference type="Pfam" id="PF07690">
    <property type="entry name" value="MFS_1"/>
    <property type="match status" value="1"/>
</dbReference>
<keyword evidence="3" id="KW-1003">Cell membrane</keyword>
<feature type="domain" description="Major facilitator superfamily (MFS) profile" evidence="8">
    <location>
        <begin position="1"/>
        <end position="309"/>
    </location>
</feature>
<feature type="transmembrane region" description="Helical" evidence="7">
    <location>
        <begin position="196"/>
        <end position="212"/>
    </location>
</feature>
<dbReference type="PROSITE" id="PS00216">
    <property type="entry name" value="SUGAR_TRANSPORT_1"/>
    <property type="match status" value="1"/>
</dbReference>
<dbReference type="PROSITE" id="PS50850">
    <property type="entry name" value="MFS"/>
    <property type="match status" value="1"/>
</dbReference>
<reference evidence="9 10" key="1">
    <citation type="submission" date="2016-02" db="EMBL/GenBank/DDBJ databases">
        <title>Genome analysis of coral dinoflagellate symbionts highlights evolutionary adaptations to a symbiotic lifestyle.</title>
        <authorList>
            <person name="Aranda M."/>
            <person name="Li Y."/>
            <person name="Liew Y.J."/>
            <person name="Baumgarten S."/>
            <person name="Simakov O."/>
            <person name="Wilson M."/>
            <person name="Piel J."/>
            <person name="Ashoor H."/>
            <person name="Bougouffa S."/>
            <person name="Bajic V.B."/>
            <person name="Ryu T."/>
            <person name="Ravasi T."/>
            <person name="Bayer T."/>
            <person name="Micklem G."/>
            <person name="Kim H."/>
            <person name="Bhak J."/>
            <person name="Lajeunesse T.C."/>
            <person name="Voolstra C.R."/>
        </authorList>
    </citation>
    <scope>NUCLEOTIDE SEQUENCE [LARGE SCALE GENOMIC DNA]</scope>
    <source>
        <strain evidence="9 10">CCMP2467</strain>
    </source>
</reference>
<feature type="transmembrane region" description="Helical" evidence="7">
    <location>
        <begin position="616"/>
        <end position="641"/>
    </location>
</feature>
<dbReference type="GO" id="GO:0005886">
    <property type="term" value="C:plasma membrane"/>
    <property type="evidence" value="ECO:0007669"/>
    <property type="project" value="UniProtKB-SubCell"/>
</dbReference>
<feature type="transmembrane region" description="Helical" evidence="7">
    <location>
        <begin position="688"/>
        <end position="711"/>
    </location>
</feature>
<proteinExistence type="predicted"/>
<dbReference type="Gene3D" id="1.20.1250.20">
    <property type="entry name" value="MFS general substrate transporter like domains"/>
    <property type="match status" value="1"/>
</dbReference>
<dbReference type="InterPro" id="IPR018247">
    <property type="entry name" value="EF_Hand_1_Ca_BS"/>
</dbReference>
<dbReference type="GO" id="GO:0005216">
    <property type="term" value="F:monoatomic ion channel activity"/>
    <property type="evidence" value="ECO:0007669"/>
    <property type="project" value="InterPro"/>
</dbReference>
<evidence type="ECO:0000259" key="8">
    <source>
        <dbReference type="PROSITE" id="PS50850"/>
    </source>
</evidence>
<evidence type="ECO:0000256" key="7">
    <source>
        <dbReference type="SAM" id="Phobius"/>
    </source>
</evidence>
<keyword evidence="4 7" id="KW-0812">Transmembrane</keyword>
<feature type="transmembrane region" description="Helical" evidence="7">
    <location>
        <begin position="739"/>
        <end position="756"/>
    </location>
</feature>
<dbReference type="InterPro" id="IPR036259">
    <property type="entry name" value="MFS_trans_sf"/>
</dbReference>
<feature type="transmembrane region" description="Helical" evidence="7">
    <location>
        <begin position="261"/>
        <end position="280"/>
    </location>
</feature>
<dbReference type="OrthoDB" id="431353at2759"/>
<dbReference type="InterPro" id="IPR050171">
    <property type="entry name" value="MFS_Transporters"/>
</dbReference>
<feature type="transmembrane region" description="Helical" evidence="7">
    <location>
        <begin position="549"/>
        <end position="566"/>
    </location>
</feature>
<dbReference type="SUPFAM" id="SSF81324">
    <property type="entry name" value="Voltage-gated potassium channels"/>
    <property type="match status" value="1"/>
</dbReference>
<comment type="subcellular location">
    <subcellularLocation>
        <location evidence="1">Cell membrane</location>
        <topology evidence="1">Multi-pass membrane protein</topology>
    </subcellularLocation>
</comment>
<sequence length="961" mass="106151">MGVILRLCIRCFAAGAAANSWNLARKVWIAAEVPKQVRGRITGTLTGMSRWAGLFGALLGGVVAEINTRDIFLVQAAFSSSALAVLLAYQQCQNRELSEDTGRKSAREKLAQQEPAHSIAEVLHASFYGLWTAGTYALMLNGCRQTWLILLPMQGREAGLSKATIGGLVAAGKFVDGLVGMTISGELMDRWGRRSVGAPAMIIISLAYWLSATASGCWGIFGASLLFGLGNGLTGGIASTLSADLAPSWARAQFMGLWKMVTSNGSLLFPMLFGLLASQLHSLDKATYLLQLLGVAAALWLWFLVPETCRDIGDGAVQKDGKESLLNEPDRQKLDLNARADLGTTDGEPVSPVSPTAGEAVCRDPGKLQTALEAAQGVLLDVEVQWGQGELTKISPEAAPAAGIAHVKPNKETRFVDVSDATAGHPLSVPGGKRDWDDEDTEVLQDVVPAARTVPPSKTGINGWVSEGEGAVPEGQTEVRKTLLQRAASYFNCFSTDDDEDKRRKMRRGTLYHAQVEEQEVKLDEEVYDVANFYKKTGVWQAMARNDKFERLTLMVICINAIYIGVDADNNKASTTISAEWPYQVCDHAFCLFFTFELAVRFAAFERKRNCLRDMWFIFDTTLVILMVFETWILSIVLLIVQSADGGGVATGPLRLLRLLRLSRLVRLLRSLPELLTLVNGMRAAARAVISALMLIIGLNYVFAIIINMFLRDIQYPMCSDGNSSGFCSEEGNMMERKFNTLGVSMWSLALHGTFMDAISDLLEDMRDLENLETGGGWVLAWSMIFVFFLYVLLTNITVMNMLIGIVCEVVSEVKLSDEKNTAVVYLKRNLRNLLIELDEDNNNQISKRELNAASKLPRAREVLKELDVNVDNLIVLTEPLFEQDADAGREQEVTREELLNVILDMRGDRDVRMEDIVELRCDIRRFVHRQTNELVKKTDEIAGHIESIERKLAVISERIK</sequence>
<dbReference type="InterPro" id="IPR005829">
    <property type="entry name" value="Sugar_transporter_CS"/>
</dbReference>
<protein>
    <submittedName>
        <fullName evidence="9">Voltage-dependent T-type calcium channel subunit alpha-1H</fullName>
    </submittedName>
</protein>
<evidence type="ECO:0000256" key="5">
    <source>
        <dbReference type="ARBA" id="ARBA00022989"/>
    </source>
</evidence>
<dbReference type="Gene3D" id="1.10.287.70">
    <property type="match status" value="1"/>
</dbReference>
<feature type="transmembrane region" description="Helical" evidence="7">
    <location>
        <begin position="776"/>
        <end position="794"/>
    </location>
</feature>
<accession>A0A1Q9CSH4</accession>
<feature type="transmembrane region" description="Helical" evidence="7">
    <location>
        <begin position="218"/>
        <end position="241"/>
    </location>
</feature>
<gene>
    <name evidence="9" type="primary">CACNA1H</name>
    <name evidence="9" type="ORF">AK812_SmicGene33069</name>
</gene>
<evidence type="ECO:0000256" key="2">
    <source>
        <dbReference type="ARBA" id="ARBA00022448"/>
    </source>
</evidence>
<name>A0A1Q9CSH4_SYMMI</name>
<dbReference type="PROSITE" id="PS00018">
    <property type="entry name" value="EF_HAND_1"/>
    <property type="match status" value="1"/>
</dbReference>
<evidence type="ECO:0000256" key="1">
    <source>
        <dbReference type="ARBA" id="ARBA00004651"/>
    </source>
</evidence>
<evidence type="ECO:0000313" key="9">
    <source>
        <dbReference type="EMBL" id="OLP85873.1"/>
    </source>
</evidence>
<feature type="transmembrane region" description="Helical" evidence="7">
    <location>
        <begin position="286"/>
        <end position="305"/>
    </location>
</feature>
<keyword evidence="5 7" id="KW-1133">Transmembrane helix</keyword>
<dbReference type="InterPro" id="IPR027359">
    <property type="entry name" value="Volt_channel_dom_sf"/>
</dbReference>
<dbReference type="InterPro" id="IPR005821">
    <property type="entry name" value="Ion_trans_dom"/>
</dbReference>
<dbReference type="Proteomes" id="UP000186817">
    <property type="component" value="Unassembled WGS sequence"/>
</dbReference>
<evidence type="ECO:0000256" key="6">
    <source>
        <dbReference type="ARBA" id="ARBA00023136"/>
    </source>
</evidence>
<organism evidence="9 10">
    <name type="scientific">Symbiodinium microadriaticum</name>
    <name type="common">Dinoflagellate</name>
    <name type="synonym">Zooxanthella microadriatica</name>
    <dbReference type="NCBI Taxonomy" id="2951"/>
    <lineage>
        <taxon>Eukaryota</taxon>
        <taxon>Sar</taxon>
        <taxon>Alveolata</taxon>
        <taxon>Dinophyceae</taxon>
        <taxon>Suessiales</taxon>
        <taxon>Symbiodiniaceae</taxon>
        <taxon>Symbiodinium</taxon>
    </lineage>
</organism>
<dbReference type="InterPro" id="IPR020846">
    <property type="entry name" value="MFS_dom"/>
</dbReference>
<dbReference type="PANTHER" id="PTHR23517">
    <property type="entry name" value="RESISTANCE PROTEIN MDTM, PUTATIVE-RELATED-RELATED"/>
    <property type="match status" value="1"/>
</dbReference>
<feature type="transmembrane region" description="Helical" evidence="7">
    <location>
        <begin position="581"/>
        <end position="604"/>
    </location>
</feature>
<dbReference type="EMBL" id="LSRX01000950">
    <property type="protein sequence ID" value="OLP85873.1"/>
    <property type="molecule type" value="Genomic_DNA"/>
</dbReference>
<dbReference type="InterPro" id="IPR011701">
    <property type="entry name" value="MFS"/>
</dbReference>
<comment type="caution">
    <text evidence="9">The sequence shown here is derived from an EMBL/GenBank/DDBJ whole genome shotgun (WGS) entry which is preliminary data.</text>
</comment>
<dbReference type="SUPFAM" id="SSF103473">
    <property type="entry name" value="MFS general substrate transporter"/>
    <property type="match status" value="1"/>
</dbReference>
<evidence type="ECO:0000256" key="4">
    <source>
        <dbReference type="ARBA" id="ARBA00022692"/>
    </source>
</evidence>
<keyword evidence="2" id="KW-0813">Transport</keyword>
<evidence type="ECO:0000313" key="10">
    <source>
        <dbReference type="Proteomes" id="UP000186817"/>
    </source>
</evidence>
<evidence type="ECO:0000256" key="3">
    <source>
        <dbReference type="ARBA" id="ARBA00022475"/>
    </source>
</evidence>
<keyword evidence="10" id="KW-1185">Reference proteome</keyword>
<dbReference type="PANTHER" id="PTHR23517:SF3">
    <property type="entry name" value="INTEGRAL MEMBRANE TRANSPORT PROTEIN"/>
    <property type="match status" value="1"/>
</dbReference>
<dbReference type="Pfam" id="PF00520">
    <property type="entry name" value="Ion_trans"/>
    <property type="match status" value="1"/>
</dbReference>
<keyword evidence="6 7" id="KW-0472">Membrane</keyword>